<dbReference type="InterPro" id="IPR000709">
    <property type="entry name" value="Leu_Ile_Val-bd"/>
</dbReference>
<dbReference type="InterPro" id="IPR017777">
    <property type="entry name" value="ABC_urea-bd_UrtA"/>
</dbReference>
<dbReference type="eggNOG" id="COG0683">
    <property type="taxonomic scope" value="Bacteria"/>
</dbReference>
<dbReference type="PRINTS" id="PR00337">
    <property type="entry name" value="LEUILEVALBP"/>
</dbReference>
<evidence type="ECO:0000313" key="1">
    <source>
        <dbReference type="EMBL" id="AHF00719.1"/>
    </source>
</evidence>
<dbReference type="Proteomes" id="UP000005380">
    <property type="component" value="Chromosome"/>
</dbReference>
<evidence type="ECO:0000313" key="2">
    <source>
        <dbReference type="Proteomes" id="UP000005380"/>
    </source>
</evidence>
<dbReference type="EMBL" id="CP007030">
    <property type="protein sequence ID" value="AHF00719.1"/>
    <property type="molecule type" value="Genomic_DNA"/>
</dbReference>
<dbReference type="STRING" id="717772.THIAE_02085"/>
<dbReference type="OrthoDB" id="5288800at2"/>
<dbReference type="InParanoid" id="W0DUR7"/>
<dbReference type="AlphaFoldDB" id="W0DUR7"/>
<sequence>MIRVLIGLVVFFFVAFAALQMWVIDRPQPTIKVGVLHALTGTMATSEQPLVQMVELAVEQINQQGGLLGRQLELVIADTESDADIAAYQAQKLIVDDQVSVVFGCWTSACRKMVKPVFEEHHHLLFYPVQYEGLEASNHIFYTGSSPNQQIVPGARWAMQQFGPRVLLLGSDYVFPRIANMILADMISANQGEILAELYKPLGDLDFDAVIKQIEQLKPDVILNTLNGDSNLAFFNSLVTSGLQDIPTMSFSVAEPELQAWGGERLTQHYGVWGFFQSLTDPLTRELVSAYQQRFGANLPVSDPMIASYLGVQLWASAVVYEQSANPRQVNNVYLQSLSMPAPGSMVVFERTNRHLWRPMRIGHVQPDGQYQQVYVTERLIHPTPWPTYRTRHDWEQARARLGL</sequence>
<dbReference type="PANTHER" id="PTHR47628:SF1">
    <property type="entry name" value="ALIPHATIC AMIDASE EXPRESSION-REGULATING PROTEIN"/>
    <property type="match status" value="1"/>
</dbReference>
<dbReference type="Gene3D" id="3.40.50.2300">
    <property type="match status" value="2"/>
</dbReference>
<accession>W0DUR7</accession>
<dbReference type="KEGG" id="tao:THIAE_02085"/>
<dbReference type="HOGENOM" id="CLU_027128_1_1_6"/>
<protein>
    <submittedName>
        <fullName evidence="1">ABC transporter substrate-binding protein</fullName>
    </submittedName>
</protein>
<gene>
    <name evidence="1" type="ORF">THIAE_02085</name>
</gene>
<dbReference type="CDD" id="cd06355">
    <property type="entry name" value="PBP1_FmdD-like"/>
    <property type="match status" value="1"/>
</dbReference>
<organism evidence="1 2">
    <name type="scientific">Thiomicrospira aerophila AL3</name>
    <dbReference type="NCBI Taxonomy" id="717772"/>
    <lineage>
        <taxon>Bacteria</taxon>
        <taxon>Pseudomonadati</taxon>
        <taxon>Pseudomonadota</taxon>
        <taxon>Gammaproteobacteria</taxon>
        <taxon>Thiotrichales</taxon>
        <taxon>Piscirickettsiaceae</taxon>
        <taxon>Thiomicrospira</taxon>
    </lineage>
</organism>
<dbReference type="Pfam" id="PF13433">
    <property type="entry name" value="Peripla_BP_5"/>
    <property type="match status" value="1"/>
</dbReference>
<dbReference type="GO" id="GO:0006865">
    <property type="term" value="P:amino acid transport"/>
    <property type="evidence" value="ECO:0007669"/>
    <property type="project" value="InterPro"/>
</dbReference>
<dbReference type="PANTHER" id="PTHR47628">
    <property type="match status" value="1"/>
</dbReference>
<dbReference type="InterPro" id="IPR028082">
    <property type="entry name" value="Peripla_BP_I"/>
</dbReference>
<proteinExistence type="predicted"/>
<dbReference type="RefSeq" id="WP_006459838.1">
    <property type="nucleotide sequence ID" value="NZ_CP007030.1"/>
</dbReference>
<name>W0DUR7_9GAMM</name>
<dbReference type="SUPFAM" id="SSF53822">
    <property type="entry name" value="Periplasmic binding protein-like I"/>
    <property type="match status" value="1"/>
</dbReference>
<keyword evidence="2" id="KW-1185">Reference proteome</keyword>
<reference evidence="1 2" key="1">
    <citation type="submission" date="2013-12" db="EMBL/GenBank/DDBJ databases">
        <authorList>
            <consortium name="DOE Joint Genome Institute"/>
            <person name="Kappler U."/>
            <person name="Huntemann M."/>
            <person name="Han J."/>
            <person name="Chen A."/>
            <person name="Kyrpides N."/>
            <person name="Mavromatis K."/>
            <person name="Markowitz V."/>
            <person name="Palaniappan K."/>
            <person name="Ivanova N."/>
            <person name="Schaumberg A."/>
            <person name="Pati A."/>
            <person name="Liolios K."/>
            <person name="Nordberg H.P."/>
            <person name="Cantor M.N."/>
            <person name="Hua S.X."/>
            <person name="Woyke T."/>
        </authorList>
    </citation>
    <scope>NUCLEOTIDE SEQUENCE [LARGE SCALE GENOMIC DNA]</scope>
    <source>
        <strain evidence="2">AL2</strain>
    </source>
</reference>